<gene>
    <name evidence="2" type="ORF">HannXRQ_Chr04g0105301</name>
</gene>
<keyword evidence="3" id="KW-1185">Reference proteome</keyword>
<protein>
    <submittedName>
        <fullName evidence="2">Uncharacterized protein</fullName>
    </submittedName>
</protein>
<evidence type="ECO:0000313" key="3">
    <source>
        <dbReference type="Proteomes" id="UP000215914"/>
    </source>
</evidence>
<accession>A0A251UXZ9</accession>
<feature type="region of interest" description="Disordered" evidence="1">
    <location>
        <begin position="23"/>
        <end position="42"/>
    </location>
</feature>
<dbReference type="AlphaFoldDB" id="A0A251UXZ9"/>
<proteinExistence type="predicted"/>
<sequence>MCVVVKKLKEALKVHEMIDGSPTDFEETNRISHSPPLEHNSDEEDAMSFYIPGVLRLKNTHTYTHIYI</sequence>
<dbReference type="EMBL" id="CM007893">
    <property type="protein sequence ID" value="OTG27913.1"/>
    <property type="molecule type" value="Genomic_DNA"/>
</dbReference>
<dbReference type="Proteomes" id="UP000215914">
    <property type="component" value="Chromosome 4"/>
</dbReference>
<organism evidence="2 3">
    <name type="scientific">Helianthus annuus</name>
    <name type="common">Common sunflower</name>
    <dbReference type="NCBI Taxonomy" id="4232"/>
    <lineage>
        <taxon>Eukaryota</taxon>
        <taxon>Viridiplantae</taxon>
        <taxon>Streptophyta</taxon>
        <taxon>Embryophyta</taxon>
        <taxon>Tracheophyta</taxon>
        <taxon>Spermatophyta</taxon>
        <taxon>Magnoliopsida</taxon>
        <taxon>eudicotyledons</taxon>
        <taxon>Gunneridae</taxon>
        <taxon>Pentapetalae</taxon>
        <taxon>asterids</taxon>
        <taxon>campanulids</taxon>
        <taxon>Asterales</taxon>
        <taxon>Asteraceae</taxon>
        <taxon>Asteroideae</taxon>
        <taxon>Heliantheae alliance</taxon>
        <taxon>Heliantheae</taxon>
        <taxon>Helianthus</taxon>
    </lineage>
</organism>
<reference evidence="3" key="1">
    <citation type="journal article" date="2017" name="Nature">
        <title>The sunflower genome provides insights into oil metabolism, flowering and Asterid evolution.</title>
        <authorList>
            <person name="Badouin H."/>
            <person name="Gouzy J."/>
            <person name="Grassa C.J."/>
            <person name="Murat F."/>
            <person name="Staton S.E."/>
            <person name="Cottret L."/>
            <person name="Lelandais-Briere C."/>
            <person name="Owens G.L."/>
            <person name="Carrere S."/>
            <person name="Mayjonade B."/>
            <person name="Legrand L."/>
            <person name="Gill N."/>
            <person name="Kane N.C."/>
            <person name="Bowers J.E."/>
            <person name="Hubner S."/>
            <person name="Bellec A."/>
            <person name="Berard A."/>
            <person name="Berges H."/>
            <person name="Blanchet N."/>
            <person name="Boniface M.C."/>
            <person name="Brunel D."/>
            <person name="Catrice O."/>
            <person name="Chaidir N."/>
            <person name="Claudel C."/>
            <person name="Donnadieu C."/>
            <person name="Faraut T."/>
            <person name="Fievet G."/>
            <person name="Helmstetter N."/>
            <person name="King M."/>
            <person name="Knapp S.J."/>
            <person name="Lai Z."/>
            <person name="Le Paslier M.C."/>
            <person name="Lippi Y."/>
            <person name="Lorenzon L."/>
            <person name="Mandel J.R."/>
            <person name="Marage G."/>
            <person name="Marchand G."/>
            <person name="Marquand E."/>
            <person name="Bret-Mestries E."/>
            <person name="Morien E."/>
            <person name="Nambeesan S."/>
            <person name="Nguyen T."/>
            <person name="Pegot-Espagnet P."/>
            <person name="Pouilly N."/>
            <person name="Raftis F."/>
            <person name="Sallet E."/>
            <person name="Schiex T."/>
            <person name="Thomas J."/>
            <person name="Vandecasteele C."/>
            <person name="Vares D."/>
            <person name="Vear F."/>
            <person name="Vautrin S."/>
            <person name="Crespi M."/>
            <person name="Mangin B."/>
            <person name="Burke J.M."/>
            <person name="Salse J."/>
            <person name="Munos S."/>
            <person name="Vincourt P."/>
            <person name="Rieseberg L.H."/>
            <person name="Langlade N.B."/>
        </authorList>
    </citation>
    <scope>NUCLEOTIDE SEQUENCE [LARGE SCALE GENOMIC DNA]</scope>
    <source>
        <strain evidence="3">cv. SF193</strain>
    </source>
</reference>
<evidence type="ECO:0000313" key="2">
    <source>
        <dbReference type="EMBL" id="OTG27913.1"/>
    </source>
</evidence>
<evidence type="ECO:0000256" key="1">
    <source>
        <dbReference type="SAM" id="MobiDB-lite"/>
    </source>
</evidence>
<name>A0A251UXZ9_HELAN</name>
<dbReference type="InParanoid" id="A0A251UXZ9"/>